<reference evidence="1" key="1">
    <citation type="submission" date="2020-05" db="EMBL/GenBank/DDBJ databases">
        <title>WGS assembly of Panicum virgatum.</title>
        <authorList>
            <person name="Lovell J.T."/>
            <person name="Jenkins J."/>
            <person name="Shu S."/>
            <person name="Juenger T.E."/>
            <person name="Schmutz J."/>
        </authorList>
    </citation>
    <scope>NUCLEOTIDE SEQUENCE</scope>
    <source>
        <strain evidence="1">AP13</strain>
    </source>
</reference>
<keyword evidence="2" id="KW-1185">Reference proteome</keyword>
<evidence type="ECO:0000313" key="2">
    <source>
        <dbReference type="Proteomes" id="UP000823388"/>
    </source>
</evidence>
<gene>
    <name evidence="1" type="ORF">PVAP13_3NG274325</name>
</gene>
<dbReference type="Proteomes" id="UP000823388">
    <property type="component" value="Chromosome 3N"/>
</dbReference>
<sequence length="63" mass="6948">MCRKERLSYPDPLLSSFLFAEREREGACGGKQSKAIELAEVVFICCGGSCVWKQQYAAGSERG</sequence>
<name>A0A8T0UIC0_PANVG</name>
<organism evidence="1 2">
    <name type="scientific">Panicum virgatum</name>
    <name type="common">Blackwell switchgrass</name>
    <dbReference type="NCBI Taxonomy" id="38727"/>
    <lineage>
        <taxon>Eukaryota</taxon>
        <taxon>Viridiplantae</taxon>
        <taxon>Streptophyta</taxon>
        <taxon>Embryophyta</taxon>
        <taxon>Tracheophyta</taxon>
        <taxon>Spermatophyta</taxon>
        <taxon>Magnoliopsida</taxon>
        <taxon>Liliopsida</taxon>
        <taxon>Poales</taxon>
        <taxon>Poaceae</taxon>
        <taxon>PACMAD clade</taxon>
        <taxon>Panicoideae</taxon>
        <taxon>Panicodae</taxon>
        <taxon>Paniceae</taxon>
        <taxon>Panicinae</taxon>
        <taxon>Panicum</taxon>
        <taxon>Panicum sect. Hiantes</taxon>
    </lineage>
</organism>
<comment type="caution">
    <text evidence="1">The sequence shown here is derived from an EMBL/GenBank/DDBJ whole genome shotgun (WGS) entry which is preliminary data.</text>
</comment>
<dbReference type="EMBL" id="CM029042">
    <property type="protein sequence ID" value="KAG2622260.1"/>
    <property type="molecule type" value="Genomic_DNA"/>
</dbReference>
<accession>A0A8T0UIC0</accession>
<dbReference type="AlphaFoldDB" id="A0A8T0UIC0"/>
<evidence type="ECO:0000313" key="1">
    <source>
        <dbReference type="EMBL" id="KAG2622260.1"/>
    </source>
</evidence>
<proteinExistence type="predicted"/>
<protein>
    <submittedName>
        <fullName evidence="1">Uncharacterized protein</fullName>
    </submittedName>
</protein>